<evidence type="ECO:0000256" key="1">
    <source>
        <dbReference type="SAM" id="MobiDB-lite"/>
    </source>
</evidence>
<sequence>MQNETRTSITCTPQMNDSKNTASMDSTAQTGNVGGIDWQEEAYQKSTSSVNRRGPTRDTNFCEDFVEEHNPHKGLHFQWDMTSPNLLMFGSRNHCNRMVPALPFITTAN</sequence>
<evidence type="ECO:0000313" key="3">
    <source>
        <dbReference type="Proteomes" id="UP001179952"/>
    </source>
</evidence>
<dbReference type="EMBL" id="JAUJYN010000010">
    <property type="protein sequence ID" value="KAK1261455.1"/>
    <property type="molecule type" value="Genomic_DNA"/>
</dbReference>
<evidence type="ECO:0000313" key="2">
    <source>
        <dbReference type="EMBL" id="KAK1261455.1"/>
    </source>
</evidence>
<feature type="region of interest" description="Disordered" evidence="1">
    <location>
        <begin position="1"/>
        <end position="57"/>
    </location>
</feature>
<protein>
    <submittedName>
        <fullName evidence="2">Uncharacterized protein</fullName>
    </submittedName>
</protein>
<keyword evidence="3" id="KW-1185">Reference proteome</keyword>
<reference evidence="2" key="1">
    <citation type="journal article" date="2023" name="Nat. Commun.">
        <title>Diploid and tetraploid genomes of Acorus and the evolution of monocots.</title>
        <authorList>
            <person name="Ma L."/>
            <person name="Liu K.W."/>
            <person name="Li Z."/>
            <person name="Hsiao Y.Y."/>
            <person name="Qi Y."/>
            <person name="Fu T."/>
            <person name="Tang G.D."/>
            <person name="Zhang D."/>
            <person name="Sun W.H."/>
            <person name="Liu D.K."/>
            <person name="Li Y."/>
            <person name="Chen G.Z."/>
            <person name="Liu X.D."/>
            <person name="Liao X.Y."/>
            <person name="Jiang Y.T."/>
            <person name="Yu X."/>
            <person name="Hao Y."/>
            <person name="Huang J."/>
            <person name="Zhao X.W."/>
            <person name="Ke S."/>
            <person name="Chen Y.Y."/>
            <person name="Wu W.L."/>
            <person name="Hsu J.L."/>
            <person name="Lin Y.F."/>
            <person name="Huang M.D."/>
            <person name="Li C.Y."/>
            <person name="Huang L."/>
            <person name="Wang Z.W."/>
            <person name="Zhao X."/>
            <person name="Zhong W.Y."/>
            <person name="Peng D.H."/>
            <person name="Ahmad S."/>
            <person name="Lan S."/>
            <person name="Zhang J.S."/>
            <person name="Tsai W.C."/>
            <person name="Van de Peer Y."/>
            <person name="Liu Z.J."/>
        </authorList>
    </citation>
    <scope>NUCLEOTIDE SEQUENCE</scope>
    <source>
        <strain evidence="2">SCP</strain>
    </source>
</reference>
<comment type="caution">
    <text evidence="2">The sequence shown here is derived from an EMBL/GenBank/DDBJ whole genome shotgun (WGS) entry which is preliminary data.</text>
</comment>
<reference evidence="2" key="2">
    <citation type="submission" date="2023-06" db="EMBL/GenBank/DDBJ databases">
        <authorList>
            <person name="Ma L."/>
            <person name="Liu K.-W."/>
            <person name="Li Z."/>
            <person name="Hsiao Y.-Y."/>
            <person name="Qi Y."/>
            <person name="Fu T."/>
            <person name="Tang G."/>
            <person name="Zhang D."/>
            <person name="Sun W.-H."/>
            <person name="Liu D.-K."/>
            <person name="Li Y."/>
            <person name="Chen G.-Z."/>
            <person name="Liu X.-D."/>
            <person name="Liao X.-Y."/>
            <person name="Jiang Y.-T."/>
            <person name="Yu X."/>
            <person name="Hao Y."/>
            <person name="Huang J."/>
            <person name="Zhao X.-W."/>
            <person name="Ke S."/>
            <person name="Chen Y.-Y."/>
            <person name="Wu W.-L."/>
            <person name="Hsu J.-L."/>
            <person name="Lin Y.-F."/>
            <person name="Huang M.-D."/>
            <person name="Li C.-Y."/>
            <person name="Huang L."/>
            <person name="Wang Z.-W."/>
            <person name="Zhao X."/>
            <person name="Zhong W.-Y."/>
            <person name="Peng D.-H."/>
            <person name="Ahmad S."/>
            <person name="Lan S."/>
            <person name="Zhang J.-S."/>
            <person name="Tsai W.-C."/>
            <person name="Van De Peer Y."/>
            <person name="Liu Z.-J."/>
        </authorList>
    </citation>
    <scope>NUCLEOTIDE SEQUENCE</scope>
    <source>
        <strain evidence="2">SCP</strain>
        <tissue evidence="2">Leaves</tissue>
    </source>
</reference>
<dbReference type="AlphaFoldDB" id="A0AAV9ABE6"/>
<dbReference type="Proteomes" id="UP001179952">
    <property type="component" value="Unassembled WGS sequence"/>
</dbReference>
<gene>
    <name evidence="2" type="ORF">QJS04_geneDACA020290</name>
</gene>
<name>A0AAV9ABE6_ACOGR</name>
<feature type="compositionally biased region" description="Polar residues" evidence="1">
    <location>
        <begin position="1"/>
        <end position="31"/>
    </location>
</feature>
<proteinExistence type="predicted"/>
<accession>A0AAV9ABE6</accession>
<organism evidence="2 3">
    <name type="scientific">Acorus gramineus</name>
    <name type="common">Dwarf sweet flag</name>
    <dbReference type="NCBI Taxonomy" id="55184"/>
    <lineage>
        <taxon>Eukaryota</taxon>
        <taxon>Viridiplantae</taxon>
        <taxon>Streptophyta</taxon>
        <taxon>Embryophyta</taxon>
        <taxon>Tracheophyta</taxon>
        <taxon>Spermatophyta</taxon>
        <taxon>Magnoliopsida</taxon>
        <taxon>Liliopsida</taxon>
        <taxon>Acoraceae</taxon>
        <taxon>Acorus</taxon>
    </lineage>
</organism>